<dbReference type="OrthoDB" id="18175at2759"/>
<dbReference type="EMBL" id="KV426334">
    <property type="protein sequence ID" value="KZV82286.1"/>
    <property type="molecule type" value="Genomic_DNA"/>
</dbReference>
<evidence type="ECO:0000313" key="12">
    <source>
        <dbReference type="Proteomes" id="UP000077266"/>
    </source>
</evidence>
<keyword evidence="6" id="KW-0496">Mitochondrion</keyword>
<name>A0A165CDR3_EXIGL</name>
<keyword evidence="7 10" id="KW-0472">Membrane</keyword>
<dbReference type="PANTHER" id="PTHR33968">
    <property type="entry name" value="PROTEIN PET100 HOMOLOG, MITOCHONDRIAL"/>
    <property type="match status" value="1"/>
</dbReference>
<evidence type="ECO:0000256" key="1">
    <source>
        <dbReference type="ARBA" id="ARBA00004167"/>
    </source>
</evidence>
<feature type="transmembrane region" description="Helical" evidence="10">
    <location>
        <begin position="7"/>
        <end position="25"/>
    </location>
</feature>
<dbReference type="GO" id="GO:0051082">
    <property type="term" value="F:unfolded protein binding"/>
    <property type="evidence" value="ECO:0007669"/>
    <property type="project" value="TreeGrafter"/>
</dbReference>
<organism evidence="11 12">
    <name type="scientific">Exidia glandulosa HHB12029</name>
    <dbReference type="NCBI Taxonomy" id="1314781"/>
    <lineage>
        <taxon>Eukaryota</taxon>
        <taxon>Fungi</taxon>
        <taxon>Dikarya</taxon>
        <taxon>Basidiomycota</taxon>
        <taxon>Agaricomycotina</taxon>
        <taxon>Agaricomycetes</taxon>
        <taxon>Auriculariales</taxon>
        <taxon>Exidiaceae</taxon>
        <taxon>Exidia</taxon>
    </lineage>
</organism>
<dbReference type="Pfam" id="PF09803">
    <property type="entry name" value="Pet100"/>
    <property type="match status" value="1"/>
</dbReference>
<dbReference type="InParanoid" id="A0A165CDR3"/>
<evidence type="ECO:0000256" key="5">
    <source>
        <dbReference type="ARBA" id="ARBA00022989"/>
    </source>
</evidence>
<keyword evidence="3 10" id="KW-0812">Transmembrane</keyword>
<dbReference type="GO" id="GO:0033617">
    <property type="term" value="P:mitochondrial respiratory chain complex IV assembly"/>
    <property type="evidence" value="ECO:0007669"/>
    <property type="project" value="InterPro"/>
</dbReference>
<sequence length="130" mass="15119">MAGSLEVFKFGVYIFFPVFMMYHYGNPYWYIDNVLPFRDQLFPPEARLNKPPTGRAEIKDALEAYREARRRAKAGRDVTAEDLKKPPSEREPPTIASYKPVARRDNHTFLAYCFKLGTRFALIDGSRTHK</sequence>
<evidence type="ECO:0000256" key="7">
    <source>
        <dbReference type="ARBA" id="ARBA00023136"/>
    </source>
</evidence>
<comment type="subcellular location">
    <subcellularLocation>
        <location evidence="1">Membrane</location>
        <topology evidence="1">Single-pass membrane protein</topology>
    </subcellularLocation>
    <subcellularLocation>
        <location evidence="2">Mitochondrion membrane</location>
    </subcellularLocation>
</comment>
<evidence type="ECO:0000256" key="10">
    <source>
        <dbReference type="SAM" id="Phobius"/>
    </source>
</evidence>
<protein>
    <submittedName>
        <fullName evidence="11">Uncharacterized protein</fullName>
    </submittedName>
</protein>
<dbReference type="Proteomes" id="UP000077266">
    <property type="component" value="Unassembled WGS sequence"/>
</dbReference>
<evidence type="ECO:0000256" key="9">
    <source>
        <dbReference type="SAM" id="MobiDB-lite"/>
    </source>
</evidence>
<feature type="region of interest" description="Disordered" evidence="9">
    <location>
        <begin position="69"/>
        <end position="99"/>
    </location>
</feature>
<evidence type="ECO:0000256" key="3">
    <source>
        <dbReference type="ARBA" id="ARBA00022692"/>
    </source>
</evidence>
<evidence type="ECO:0000313" key="11">
    <source>
        <dbReference type="EMBL" id="KZV82286.1"/>
    </source>
</evidence>
<proteinExistence type="inferred from homology"/>
<dbReference type="GO" id="GO:0005743">
    <property type="term" value="C:mitochondrial inner membrane"/>
    <property type="evidence" value="ECO:0007669"/>
    <property type="project" value="TreeGrafter"/>
</dbReference>
<keyword evidence="4" id="KW-0809">Transit peptide</keyword>
<evidence type="ECO:0000256" key="4">
    <source>
        <dbReference type="ARBA" id="ARBA00022946"/>
    </source>
</evidence>
<evidence type="ECO:0000256" key="8">
    <source>
        <dbReference type="ARBA" id="ARBA00038077"/>
    </source>
</evidence>
<reference evidence="11 12" key="1">
    <citation type="journal article" date="2016" name="Mol. Biol. Evol.">
        <title>Comparative Genomics of Early-Diverging Mushroom-Forming Fungi Provides Insights into the Origins of Lignocellulose Decay Capabilities.</title>
        <authorList>
            <person name="Nagy L.G."/>
            <person name="Riley R."/>
            <person name="Tritt A."/>
            <person name="Adam C."/>
            <person name="Daum C."/>
            <person name="Floudas D."/>
            <person name="Sun H."/>
            <person name="Yadav J.S."/>
            <person name="Pangilinan J."/>
            <person name="Larsson K.H."/>
            <person name="Matsuura K."/>
            <person name="Barry K."/>
            <person name="Labutti K."/>
            <person name="Kuo R."/>
            <person name="Ohm R.A."/>
            <person name="Bhattacharya S.S."/>
            <person name="Shirouzu T."/>
            <person name="Yoshinaga Y."/>
            <person name="Martin F.M."/>
            <person name="Grigoriev I.V."/>
            <person name="Hibbett D.S."/>
        </authorList>
    </citation>
    <scope>NUCLEOTIDE SEQUENCE [LARGE SCALE GENOMIC DNA]</scope>
    <source>
        <strain evidence="11 12">HHB12029</strain>
    </source>
</reference>
<keyword evidence="12" id="KW-1185">Reference proteome</keyword>
<dbReference type="AlphaFoldDB" id="A0A165CDR3"/>
<evidence type="ECO:0000256" key="6">
    <source>
        <dbReference type="ARBA" id="ARBA00023128"/>
    </source>
</evidence>
<accession>A0A165CDR3</accession>
<keyword evidence="5 10" id="KW-1133">Transmembrane helix</keyword>
<comment type="similarity">
    <text evidence="8">Belongs to the PET100 family.</text>
</comment>
<dbReference type="PANTHER" id="PTHR33968:SF1">
    <property type="entry name" value="PROTEIN PET100 HOMOLOG, MITOCHONDRIAL"/>
    <property type="match status" value="1"/>
</dbReference>
<feature type="compositionally biased region" description="Basic and acidic residues" evidence="9">
    <location>
        <begin position="74"/>
        <end position="92"/>
    </location>
</feature>
<gene>
    <name evidence="11" type="ORF">EXIGLDRAFT_778775</name>
</gene>
<dbReference type="InterPro" id="IPR018625">
    <property type="entry name" value="Pet100"/>
</dbReference>
<evidence type="ECO:0000256" key="2">
    <source>
        <dbReference type="ARBA" id="ARBA00004325"/>
    </source>
</evidence>